<evidence type="ECO:0000256" key="2">
    <source>
        <dbReference type="ARBA" id="ARBA00007362"/>
    </source>
</evidence>
<comment type="caution">
    <text evidence="8">The sequence shown here is derived from an EMBL/GenBank/DDBJ whole genome shotgun (WGS) entry which is preliminary data.</text>
</comment>
<dbReference type="SUPFAM" id="SSF103481">
    <property type="entry name" value="Multidrug resistance efflux transporter EmrE"/>
    <property type="match status" value="2"/>
</dbReference>
<dbReference type="OrthoDB" id="3190463at2"/>
<keyword evidence="5 6" id="KW-0472">Membrane</keyword>
<feature type="transmembrane region" description="Helical" evidence="6">
    <location>
        <begin position="7"/>
        <end position="29"/>
    </location>
</feature>
<evidence type="ECO:0000256" key="3">
    <source>
        <dbReference type="ARBA" id="ARBA00022692"/>
    </source>
</evidence>
<evidence type="ECO:0000259" key="7">
    <source>
        <dbReference type="Pfam" id="PF00892"/>
    </source>
</evidence>
<dbReference type="STRING" id="908809.ABG79_01782"/>
<dbReference type="Pfam" id="PF00892">
    <property type="entry name" value="EamA"/>
    <property type="match status" value="2"/>
</dbReference>
<dbReference type="PANTHER" id="PTHR32322">
    <property type="entry name" value="INNER MEMBRANE TRANSPORTER"/>
    <property type="match status" value="1"/>
</dbReference>
<dbReference type="PANTHER" id="PTHR32322:SF2">
    <property type="entry name" value="EAMA DOMAIN-CONTAINING PROTEIN"/>
    <property type="match status" value="1"/>
</dbReference>
<feature type="transmembrane region" description="Helical" evidence="6">
    <location>
        <begin position="180"/>
        <end position="202"/>
    </location>
</feature>
<reference evidence="8 9" key="1">
    <citation type="submission" date="2015-09" db="EMBL/GenBank/DDBJ databases">
        <title>Draft genome sequence of a Caloramator mitchellensis, a moderate thermophile from the Great Artesian Basin of Australia.</title>
        <authorList>
            <person name="Patel B.K."/>
        </authorList>
    </citation>
    <scope>NUCLEOTIDE SEQUENCE [LARGE SCALE GENOMIC DNA]</scope>
    <source>
        <strain evidence="8 9">VF08</strain>
    </source>
</reference>
<protein>
    <submittedName>
        <fullName evidence="8">Putative inner membrane transporter YedA</fullName>
    </submittedName>
</protein>
<accession>A0A0R3JSE6</accession>
<proteinExistence type="inferred from homology"/>
<feature type="domain" description="EamA" evidence="7">
    <location>
        <begin position="9"/>
        <end position="140"/>
    </location>
</feature>
<dbReference type="Proteomes" id="UP000052015">
    <property type="component" value="Unassembled WGS sequence"/>
</dbReference>
<keyword evidence="4 6" id="KW-1133">Transmembrane helix</keyword>
<sequence>MKKETKIWVAFIAVCIIWGSTYLAIRIGVSKMPPFMFAGTRFLAAGTLMLLFAKIKGLEFPKKFIDIKNIAIVGLFLLLGGHGLVVWTEQWVASGIASILVATVPLFMAIIEFIKPNGIKLSIKGWTGLLVGFLGVVFLTLSKSSAVIDIKGTVFLLSASLLWAMGSVYQKTFEATGSTVTHIGIEMVAGGISLLILGLSIGEASRFAFSTTGLAAMLYLIFFGSIIGYSSYIYVLQNWPSSKAGTYAYINPIVAVILGALILKEPLSLRMIFSTVIILFGVILVQTSKTNQ</sequence>
<dbReference type="GO" id="GO:0016020">
    <property type="term" value="C:membrane"/>
    <property type="evidence" value="ECO:0007669"/>
    <property type="project" value="UniProtKB-SubCell"/>
</dbReference>
<comment type="subcellular location">
    <subcellularLocation>
        <location evidence="1">Membrane</location>
        <topology evidence="1">Multi-pass membrane protein</topology>
    </subcellularLocation>
</comment>
<feature type="transmembrane region" description="Helical" evidence="6">
    <location>
        <begin position="35"/>
        <end position="53"/>
    </location>
</feature>
<feature type="transmembrane region" description="Helical" evidence="6">
    <location>
        <begin position="65"/>
        <end position="85"/>
    </location>
</feature>
<keyword evidence="3 6" id="KW-0812">Transmembrane</keyword>
<feature type="transmembrane region" description="Helical" evidence="6">
    <location>
        <begin position="91"/>
        <end position="111"/>
    </location>
</feature>
<dbReference type="InterPro" id="IPR037185">
    <property type="entry name" value="EmrE-like"/>
</dbReference>
<evidence type="ECO:0000313" key="9">
    <source>
        <dbReference type="Proteomes" id="UP000052015"/>
    </source>
</evidence>
<dbReference type="InterPro" id="IPR000620">
    <property type="entry name" value="EamA_dom"/>
</dbReference>
<comment type="similarity">
    <text evidence="2">Belongs to the EamA transporter family.</text>
</comment>
<dbReference type="InterPro" id="IPR050638">
    <property type="entry name" value="AA-Vitamin_Transporters"/>
</dbReference>
<keyword evidence="9" id="KW-1185">Reference proteome</keyword>
<dbReference type="PATRIC" id="fig|908809.3.peg.1782"/>
<name>A0A0R3JSE6_CALMK</name>
<evidence type="ECO:0000256" key="5">
    <source>
        <dbReference type="ARBA" id="ARBA00023136"/>
    </source>
</evidence>
<dbReference type="AlphaFoldDB" id="A0A0R3JSE6"/>
<feature type="transmembrane region" description="Helical" evidence="6">
    <location>
        <begin position="148"/>
        <end position="168"/>
    </location>
</feature>
<evidence type="ECO:0000256" key="1">
    <source>
        <dbReference type="ARBA" id="ARBA00004141"/>
    </source>
</evidence>
<dbReference type="RefSeq" id="WP_057979110.1">
    <property type="nucleotide sequence ID" value="NZ_LKHP01000010.1"/>
</dbReference>
<feature type="transmembrane region" description="Helical" evidence="6">
    <location>
        <begin position="123"/>
        <end position="142"/>
    </location>
</feature>
<feature type="transmembrane region" description="Helical" evidence="6">
    <location>
        <begin position="247"/>
        <end position="263"/>
    </location>
</feature>
<evidence type="ECO:0000256" key="6">
    <source>
        <dbReference type="SAM" id="Phobius"/>
    </source>
</evidence>
<evidence type="ECO:0000313" key="8">
    <source>
        <dbReference type="EMBL" id="KRQ86401.1"/>
    </source>
</evidence>
<organism evidence="8 9">
    <name type="scientific">Caloramator mitchellensis</name>
    <dbReference type="NCBI Taxonomy" id="908809"/>
    <lineage>
        <taxon>Bacteria</taxon>
        <taxon>Bacillati</taxon>
        <taxon>Bacillota</taxon>
        <taxon>Clostridia</taxon>
        <taxon>Eubacteriales</taxon>
        <taxon>Clostridiaceae</taxon>
        <taxon>Caloramator</taxon>
    </lineage>
</organism>
<feature type="domain" description="EamA" evidence="7">
    <location>
        <begin position="151"/>
        <end position="285"/>
    </location>
</feature>
<dbReference type="Gene3D" id="1.10.3730.20">
    <property type="match status" value="1"/>
</dbReference>
<evidence type="ECO:0000256" key="4">
    <source>
        <dbReference type="ARBA" id="ARBA00022989"/>
    </source>
</evidence>
<dbReference type="EMBL" id="LKHP01000010">
    <property type="protein sequence ID" value="KRQ86401.1"/>
    <property type="molecule type" value="Genomic_DNA"/>
</dbReference>
<feature type="transmembrane region" description="Helical" evidence="6">
    <location>
        <begin position="269"/>
        <end position="287"/>
    </location>
</feature>
<gene>
    <name evidence="8" type="primary">yedA</name>
    <name evidence="8" type="ORF">ABG79_01782</name>
</gene>
<feature type="transmembrane region" description="Helical" evidence="6">
    <location>
        <begin position="214"/>
        <end position="235"/>
    </location>
</feature>